<keyword evidence="2" id="KW-1185">Reference proteome</keyword>
<evidence type="ECO:0000313" key="2">
    <source>
        <dbReference type="Proteomes" id="UP000270094"/>
    </source>
</evidence>
<reference evidence="1 2" key="1">
    <citation type="submission" date="2018-11" db="EMBL/GenBank/DDBJ databases">
        <authorList>
            <consortium name="Pathogen Informatics"/>
        </authorList>
    </citation>
    <scope>NUCLEOTIDE SEQUENCE [LARGE SCALE GENOMIC DNA]</scope>
</reference>
<accession>A0A3P7IJY6</accession>
<protein>
    <submittedName>
        <fullName evidence="1">Uncharacterized protein</fullName>
    </submittedName>
</protein>
<sequence>MKKNESLGKTSCQSWMKYLLNVSLSERRNWRRLSVATARRMRLSPKSSLRRIPHWNHSSVLL</sequence>
<gene>
    <name evidence="1" type="ORF">SVUK_LOCUS5024</name>
</gene>
<dbReference type="EMBL" id="UYYB01014431">
    <property type="protein sequence ID" value="VDM70026.1"/>
    <property type="molecule type" value="Genomic_DNA"/>
</dbReference>
<dbReference type="AlphaFoldDB" id="A0A3P7IJY6"/>
<name>A0A3P7IJY6_STRVU</name>
<dbReference type="Proteomes" id="UP000270094">
    <property type="component" value="Unassembled WGS sequence"/>
</dbReference>
<evidence type="ECO:0000313" key="1">
    <source>
        <dbReference type="EMBL" id="VDM70026.1"/>
    </source>
</evidence>
<organism evidence="1 2">
    <name type="scientific">Strongylus vulgaris</name>
    <name type="common">Blood worm</name>
    <dbReference type="NCBI Taxonomy" id="40348"/>
    <lineage>
        <taxon>Eukaryota</taxon>
        <taxon>Metazoa</taxon>
        <taxon>Ecdysozoa</taxon>
        <taxon>Nematoda</taxon>
        <taxon>Chromadorea</taxon>
        <taxon>Rhabditida</taxon>
        <taxon>Rhabditina</taxon>
        <taxon>Rhabditomorpha</taxon>
        <taxon>Strongyloidea</taxon>
        <taxon>Strongylidae</taxon>
        <taxon>Strongylus</taxon>
    </lineage>
</organism>
<proteinExistence type="predicted"/>